<evidence type="ECO:0000313" key="1">
    <source>
        <dbReference type="EMBL" id="OPE47225.1"/>
    </source>
</evidence>
<dbReference type="Gene3D" id="1.20.910.10">
    <property type="entry name" value="Heme oxygenase-like"/>
    <property type="match status" value="1"/>
</dbReference>
<dbReference type="OrthoDB" id="252872at2"/>
<gene>
    <name evidence="1" type="ORF">BV510_25345</name>
    <name evidence="2" type="ORF">CRI78_16545</name>
</gene>
<dbReference type="EMBL" id="MIJD01000380">
    <property type="protein sequence ID" value="OPE47225.1"/>
    <property type="molecule type" value="Genomic_DNA"/>
</dbReference>
<reference evidence="2 4" key="2">
    <citation type="submission" date="2017-10" db="EMBL/GenBank/DDBJ databases">
        <title>The new phylogeny of genus Mycobacterium.</title>
        <authorList>
            <person name="Tortoli E."/>
            <person name="Trovato A."/>
            <person name="Cirillo D.M."/>
        </authorList>
    </citation>
    <scope>NUCLEOTIDE SEQUENCE [LARGE SCALE GENOMIC DNA]</scope>
    <source>
        <strain evidence="2 4">IP141170001</strain>
    </source>
</reference>
<comment type="caution">
    <text evidence="2">The sequence shown here is derived from an EMBL/GenBank/DDBJ whole genome shotgun (WGS) entry which is preliminary data.</text>
</comment>
<proteinExistence type="predicted"/>
<evidence type="ECO:0000313" key="3">
    <source>
        <dbReference type="Proteomes" id="UP000191039"/>
    </source>
</evidence>
<organism evidence="2 4">
    <name type="scientific">Mycolicibacterium diernhoferi</name>
    <dbReference type="NCBI Taxonomy" id="1801"/>
    <lineage>
        <taxon>Bacteria</taxon>
        <taxon>Bacillati</taxon>
        <taxon>Actinomycetota</taxon>
        <taxon>Actinomycetes</taxon>
        <taxon>Mycobacteriales</taxon>
        <taxon>Mycobacteriaceae</taxon>
        <taxon>Mycolicibacterium</taxon>
    </lineage>
</organism>
<name>A0A1Q4HAM0_9MYCO</name>
<dbReference type="SMART" id="SM01236">
    <property type="entry name" value="Haem_oxygenase_2"/>
    <property type="match status" value="1"/>
</dbReference>
<dbReference type="Proteomes" id="UP000191039">
    <property type="component" value="Unassembled WGS sequence"/>
</dbReference>
<evidence type="ECO:0000313" key="2">
    <source>
        <dbReference type="EMBL" id="PEG53497.1"/>
    </source>
</evidence>
<dbReference type="EMBL" id="PDCR01000020">
    <property type="protein sequence ID" value="PEG53497.1"/>
    <property type="molecule type" value="Genomic_DNA"/>
</dbReference>
<accession>A0A1Q4HAM0</accession>
<dbReference type="RefSeq" id="WP_073857883.1">
    <property type="nucleotide sequence ID" value="NZ_BAAATC010000011.1"/>
</dbReference>
<keyword evidence="4" id="KW-1185">Reference proteome</keyword>
<reference evidence="1 3" key="1">
    <citation type="submission" date="2016-09" db="EMBL/GenBank/DDBJ databases">
        <title>genome sequences of unsequenced Mycobacteria.</title>
        <authorList>
            <person name="Greninger A.L."/>
            <person name="Jerome K.R."/>
            <person name="Mcnair B."/>
            <person name="Wallis C."/>
            <person name="Fang F."/>
        </authorList>
    </citation>
    <scope>NUCLEOTIDE SEQUENCE [LARGE SCALE GENOMIC DNA]</scope>
    <source>
        <strain evidence="1 3">BM1</strain>
    </source>
</reference>
<dbReference type="Pfam" id="PF14518">
    <property type="entry name" value="Haem_oxygenas_2"/>
    <property type="match status" value="1"/>
</dbReference>
<dbReference type="STRING" id="1801.BRW64_17800"/>
<dbReference type="Proteomes" id="UP000220340">
    <property type="component" value="Unassembled WGS sequence"/>
</dbReference>
<evidence type="ECO:0000313" key="4">
    <source>
        <dbReference type="Proteomes" id="UP000220340"/>
    </source>
</evidence>
<dbReference type="InterPro" id="IPR016084">
    <property type="entry name" value="Haem_Oase-like_multi-hlx"/>
</dbReference>
<dbReference type="AlphaFoldDB" id="A0A1Q4HAM0"/>
<sequence>MTPSKSLSPALPAAAGPTSAAVTAHLAGRVQDLTRVRPGAADPLGLDIQLTLYVCYELAYRGFAGVDPSFEWDADLIGLRGRLERVFLDHLRDRVPDVHGVSAADEMQRVAAESEHGSGPAQFLLSGTWQQMREYFVHRSLHRLKEADPQAWVIPRLTGQAKASFVAIEFDDYGSGHASHMDQRLFGELMAAADLDDAYLAYLNAVPAESLAVVNLMSMFGLHRSMRGAAVGHFAAAEITSPPYSQRLADALHRLDAPPACTRFYRQHAEAWLDDGGAIEVVRDLLAAEPELNDDIVFGIRAYDLVEGLLAEHLVKCWSAEHSSLLHPLA</sequence>
<protein>
    <submittedName>
        <fullName evidence="2">Iron-containing redox enzyme family protein</fullName>
    </submittedName>
</protein>